<dbReference type="InterPro" id="IPR029032">
    <property type="entry name" value="AhpD-like"/>
</dbReference>
<dbReference type="AlphaFoldDB" id="A0A2T0URL6"/>
<dbReference type="PANTHER" id="PTHR33570:SF2">
    <property type="entry name" value="CARBOXYMUCONOLACTONE DECARBOXYLASE-LIKE DOMAIN-CONTAINING PROTEIN"/>
    <property type="match status" value="1"/>
</dbReference>
<dbReference type="PANTHER" id="PTHR33570">
    <property type="entry name" value="4-CARBOXYMUCONOLACTONE DECARBOXYLASE FAMILY PROTEIN"/>
    <property type="match status" value="1"/>
</dbReference>
<dbReference type="RefSeq" id="WP_245888889.1">
    <property type="nucleotide sequence ID" value="NZ_PVTJ01000002.1"/>
</dbReference>
<dbReference type="InterPro" id="IPR052512">
    <property type="entry name" value="4CMD/NDH-1_regulator"/>
</dbReference>
<dbReference type="EMBL" id="PVTJ01000002">
    <property type="protein sequence ID" value="PRY60546.1"/>
    <property type="molecule type" value="Genomic_DNA"/>
</dbReference>
<evidence type="ECO:0000313" key="3">
    <source>
        <dbReference type="EMBL" id="PRY60546.1"/>
    </source>
</evidence>
<feature type="region of interest" description="Disordered" evidence="1">
    <location>
        <begin position="121"/>
        <end position="143"/>
    </location>
</feature>
<evidence type="ECO:0000256" key="1">
    <source>
        <dbReference type="SAM" id="MobiDB-lite"/>
    </source>
</evidence>
<reference evidence="3 4" key="1">
    <citation type="submission" date="2018-03" db="EMBL/GenBank/DDBJ databases">
        <title>Genomic Encyclopedia of Type Strains, Phase III (KMG-III): the genomes of soil and plant-associated and newly described type strains.</title>
        <authorList>
            <person name="Whitman W."/>
        </authorList>
    </citation>
    <scope>NUCLEOTIDE SEQUENCE [LARGE SCALE GENOMIC DNA]</scope>
    <source>
        <strain evidence="3 4">CGMCC 4.7067</strain>
    </source>
</reference>
<dbReference type="NCBIfam" id="TIGR02425">
    <property type="entry name" value="decarb_PcaC"/>
    <property type="match status" value="1"/>
</dbReference>
<protein>
    <submittedName>
        <fullName evidence="3">4-carboxymuconolactone decarboxylase</fullName>
    </submittedName>
</protein>
<feature type="domain" description="Carboxymuconolactone decarboxylase-like" evidence="2">
    <location>
        <begin position="32"/>
        <end position="113"/>
    </location>
</feature>
<gene>
    <name evidence="3" type="ORF">B0I28_102150</name>
</gene>
<dbReference type="Pfam" id="PF02627">
    <property type="entry name" value="CMD"/>
    <property type="match status" value="1"/>
</dbReference>
<dbReference type="InterPro" id="IPR012788">
    <property type="entry name" value="Decarb_PcaC"/>
</dbReference>
<evidence type="ECO:0000259" key="2">
    <source>
        <dbReference type="Pfam" id="PF02627"/>
    </source>
</evidence>
<dbReference type="Gene3D" id="1.20.1290.10">
    <property type="entry name" value="AhpD-like"/>
    <property type="match status" value="1"/>
</dbReference>
<organism evidence="3 4">
    <name type="scientific">Glycomyces artemisiae</name>
    <dbReference type="NCBI Taxonomy" id="1076443"/>
    <lineage>
        <taxon>Bacteria</taxon>
        <taxon>Bacillati</taxon>
        <taxon>Actinomycetota</taxon>
        <taxon>Actinomycetes</taxon>
        <taxon>Glycomycetales</taxon>
        <taxon>Glycomycetaceae</taxon>
        <taxon>Glycomyces</taxon>
    </lineage>
</organism>
<comment type="caution">
    <text evidence="3">The sequence shown here is derived from an EMBL/GenBank/DDBJ whole genome shotgun (WGS) entry which is preliminary data.</text>
</comment>
<keyword evidence="4" id="KW-1185">Reference proteome</keyword>
<dbReference type="InterPro" id="IPR003779">
    <property type="entry name" value="CMD-like"/>
</dbReference>
<evidence type="ECO:0000313" key="4">
    <source>
        <dbReference type="Proteomes" id="UP000238176"/>
    </source>
</evidence>
<dbReference type="Proteomes" id="UP000238176">
    <property type="component" value="Unassembled WGS sequence"/>
</dbReference>
<name>A0A2T0URL6_9ACTN</name>
<dbReference type="SUPFAM" id="SSF69118">
    <property type="entry name" value="AhpD-like"/>
    <property type="match status" value="1"/>
</dbReference>
<accession>A0A2T0URL6</accession>
<proteinExistence type="predicted"/>
<dbReference type="GO" id="GO:0051920">
    <property type="term" value="F:peroxiredoxin activity"/>
    <property type="evidence" value="ECO:0007669"/>
    <property type="project" value="InterPro"/>
</dbReference>
<sequence length="143" mass="15318">MTDSDGERVRRAVLGDAHVDRSNASRTDFDRDFGAFLTEFAWGGVWSRPGLDTRTRRLLTIAVLCATGCEDELVMHVRAALGDGVSADDVKEVLLHTAVYAGLPRANRAFRLAGGVVAEHAAADCGTGPEPDQEPDARPAERG</sequence>